<dbReference type="PANTHER" id="PTHR12631">
    <property type="entry name" value="ALPHA-L-IDURONIDASE"/>
    <property type="match status" value="1"/>
</dbReference>
<protein>
    <submittedName>
        <fullName evidence="6">Beta-xylosidase</fullName>
        <ecNumber evidence="6">3.2.1.37</ecNumber>
    </submittedName>
</protein>
<dbReference type="EC" id="3.2.1.37" evidence="6"/>
<dbReference type="Proteomes" id="UP000236497">
    <property type="component" value="Unassembled WGS sequence"/>
</dbReference>
<dbReference type="SUPFAM" id="SSF51445">
    <property type="entry name" value="(Trans)glycosidases"/>
    <property type="match status" value="1"/>
</dbReference>
<dbReference type="GO" id="GO:0005975">
    <property type="term" value="P:carbohydrate metabolic process"/>
    <property type="evidence" value="ECO:0007669"/>
    <property type="project" value="InterPro"/>
</dbReference>
<evidence type="ECO:0000313" key="6">
    <source>
        <dbReference type="EMBL" id="CRZ34749.1"/>
    </source>
</evidence>
<evidence type="ECO:0000256" key="4">
    <source>
        <dbReference type="PIRSR" id="PIRSR600514-1"/>
    </source>
</evidence>
<evidence type="ECO:0000256" key="3">
    <source>
        <dbReference type="ARBA" id="ARBA00023295"/>
    </source>
</evidence>
<dbReference type="InterPro" id="IPR051923">
    <property type="entry name" value="Glycosyl_Hydrolase_39"/>
</dbReference>
<evidence type="ECO:0000256" key="1">
    <source>
        <dbReference type="ARBA" id="ARBA00008875"/>
    </source>
</evidence>
<dbReference type="InterPro" id="IPR049166">
    <property type="entry name" value="GH39_cat"/>
</dbReference>
<gene>
    <name evidence="6" type="primary">xynB</name>
    <name evidence="6" type="ORF">HHT355_1548</name>
</gene>
<evidence type="ECO:0000259" key="5">
    <source>
        <dbReference type="Pfam" id="PF01229"/>
    </source>
</evidence>
<dbReference type="EMBL" id="CVTD020000016">
    <property type="protein sequence ID" value="CRZ34749.1"/>
    <property type="molecule type" value="Genomic_DNA"/>
</dbReference>
<organism evidence="6 7">
    <name type="scientific">Herbinix hemicellulosilytica</name>
    <dbReference type="NCBI Taxonomy" id="1564487"/>
    <lineage>
        <taxon>Bacteria</taxon>
        <taxon>Bacillati</taxon>
        <taxon>Bacillota</taxon>
        <taxon>Clostridia</taxon>
        <taxon>Lachnospirales</taxon>
        <taxon>Lachnospiraceae</taxon>
        <taxon>Herbinix</taxon>
    </lineage>
</organism>
<proteinExistence type="inferred from homology"/>
<evidence type="ECO:0000313" key="7">
    <source>
        <dbReference type="Proteomes" id="UP000236497"/>
    </source>
</evidence>
<dbReference type="Pfam" id="PF01229">
    <property type="entry name" value="Glyco_hydro_39"/>
    <property type="match status" value="1"/>
</dbReference>
<dbReference type="RefSeq" id="WP_103202854.1">
    <property type="nucleotide sequence ID" value="NZ_CVTD020000016.1"/>
</dbReference>
<keyword evidence="7" id="KW-1185">Reference proteome</keyword>
<dbReference type="Gene3D" id="2.60.40.1500">
    <property type="entry name" value="Glycosyl hydrolase domain, family 39"/>
    <property type="match status" value="1"/>
</dbReference>
<dbReference type="InterPro" id="IPR000514">
    <property type="entry name" value="Glyco_hydro_39"/>
</dbReference>
<reference evidence="6 7" key="1">
    <citation type="submission" date="2015-06" db="EMBL/GenBank/DDBJ databases">
        <authorList>
            <person name="Wibberg Daniel"/>
        </authorList>
    </citation>
    <scope>NUCLEOTIDE SEQUENCE [LARGE SCALE GENOMIC DNA]</scope>
    <source>
        <strain evidence="6 7">T3/55T</strain>
    </source>
</reference>
<accession>A0A0H5SH03</accession>
<dbReference type="PANTHER" id="PTHR12631:SF10">
    <property type="entry name" value="BETA-XYLOSIDASE-LIKE PROTEIN-RELATED"/>
    <property type="match status" value="1"/>
</dbReference>
<dbReference type="InterPro" id="IPR017853">
    <property type="entry name" value="GH"/>
</dbReference>
<dbReference type="PRINTS" id="PR00745">
    <property type="entry name" value="GLHYDRLASE39"/>
</dbReference>
<dbReference type="AlphaFoldDB" id="A0A0H5SH03"/>
<name>A0A0H5SH03_HERHM</name>
<dbReference type="SUPFAM" id="SSF51011">
    <property type="entry name" value="Glycosyl hydrolase domain"/>
    <property type="match status" value="1"/>
</dbReference>
<keyword evidence="3 6" id="KW-0326">Glycosidase</keyword>
<comment type="similarity">
    <text evidence="1">Belongs to the glycosyl hydrolase 39 family.</text>
</comment>
<sequence length="503" mass="58424">MKKQLQLSSKGKPFNNYVTHCVGTGRMGLALQKEYQEHLKFVQDKIGFSYIRGHGLFCDDVGIYQEIEKDGKPFVYYNFTYLDRIFDYYIENNIRPYIELGFMPKALASGDRTIFYWKGNVTPPADYNKWVDMVKATLTHLIERYGRDEVIKWPIEVWNEPNIGFWAGTMDEYFKLYECTARAIKEVDPDLKVGGPAICGVDTENWLHSFFKFCRDNNVPIDMVTRHCYMAKQPKIVGRYVYQEMFDPSYMIDELKMTREIMDQYDIVRDKELHITEFNSSYDPVCPVHDTPFNAAFIARVLSEAGDYAQSYSYWTFSDVFEEKGIPAAVFHGGFGLVANYMIPKPTFYTFEFFSKAGNELIYRDENIIVTKDKDGRYCLIGWSYHDPRDGKTLDPVSYEITLPAEKAQYFSVTKVVGGKYGNAAQTWSNLGKPRTLTKKQAEILKEAAKPLRYDSKVFAKDGKISVNMDIECNHLVMTEIFPVNDMTDTYWEFDTKEFYGLE</sequence>
<evidence type="ECO:0000256" key="2">
    <source>
        <dbReference type="ARBA" id="ARBA00022801"/>
    </source>
</evidence>
<feature type="domain" description="Glycosyl hydrolases family 39 N-terminal catalytic" evidence="5">
    <location>
        <begin position="4"/>
        <end position="465"/>
    </location>
</feature>
<dbReference type="GO" id="GO:0009044">
    <property type="term" value="F:xylan 1,4-beta-xylosidase activity"/>
    <property type="evidence" value="ECO:0007669"/>
    <property type="project" value="UniProtKB-EC"/>
</dbReference>
<keyword evidence="2 6" id="KW-0378">Hydrolase</keyword>
<feature type="active site" description="Proton donor" evidence="4">
    <location>
        <position position="160"/>
    </location>
</feature>
<dbReference type="Gene3D" id="3.20.20.80">
    <property type="entry name" value="Glycosidases"/>
    <property type="match status" value="1"/>
</dbReference>
<dbReference type="OrthoDB" id="9776971at2"/>